<dbReference type="AlphaFoldDB" id="A0AAV7WMX6"/>
<evidence type="ECO:0000313" key="3">
    <source>
        <dbReference type="Proteomes" id="UP001066276"/>
    </source>
</evidence>
<sequence>MPGKLTWYGDPALTTATPLRCHKWELWRVQDARQPTIGRPGLLTDPGGQSRERRGAHVSALHFPTHGDASVLLRGILGLQGEVQPQRESYTGGDPPTRPPETMVPSHEAPRARLVG</sequence>
<name>A0AAV7WMX6_PLEWA</name>
<dbReference type="EMBL" id="JANPWB010000001">
    <property type="protein sequence ID" value="KAJ1214021.1"/>
    <property type="molecule type" value="Genomic_DNA"/>
</dbReference>
<dbReference type="Proteomes" id="UP001066276">
    <property type="component" value="Chromosome 1_1"/>
</dbReference>
<evidence type="ECO:0000256" key="1">
    <source>
        <dbReference type="SAM" id="MobiDB-lite"/>
    </source>
</evidence>
<evidence type="ECO:0000313" key="2">
    <source>
        <dbReference type="EMBL" id="KAJ1214021.1"/>
    </source>
</evidence>
<keyword evidence="3" id="KW-1185">Reference proteome</keyword>
<comment type="caution">
    <text evidence="2">The sequence shown here is derived from an EMBL/GenBank/DDBJ whole genome shotgun (WGS) entry which is preliminary data.</text>
</comment>
<accession>A0AAV7WMX6</accession>
<reference evidence="2" key="1">
    <citation type="journal article" date="2022" name="bioRxiv">
        <title>Sequencing and chromosome-scale assembly of the giantPleurodeles waltlgenome.</title>
        <authorList>
            <person name="Brown T."/>
            <person name="Elewa A."/>
            <person name="Iarovenko S."/>
            <person name="Subramanian E."/>
            <person name="Araus A.J."/>
            <person name="Petzold A."/>
            <person name="Susuki M."/>
            <person name="Suzuki K.-i.T."/>
            <person name="Hayashi T."/>
            <person name="Toyoda A."/>
            <person name="Oliveira C."/>
            <person name="Osipova E."/>
            <person name="Leigh N.D."/>
            <person name="Simon A."/>
            <person name="Yun M.H."/>
        </authorList>
    </citation>
    <scope>NUCLEOTIDE SEQUENCE</scope>
    <source>
        <strain evidence="2">20211129_DDA</strain>
        <tissue evidence="2">Liver</tissue>
    </source>
</reference>
<feature type="region of interest" description="Disordered" evidence="1">
    <location>
        <begin position="82"/>
        <end position="116"/>
    </location>
</feature>
<gene>
    <name evidence="2" type="ORF">NDU88_001649</name>
</gene>
<proteinExistence type="predicted"/>
<organism evidence="2 3">
    <name type="scientific">Pleurodeles waltl</name>
    <name type="common">Iberian ribbed newt</name>
    <dbReference type="NCBI Taxonomy" id="8319"/>
    <lineage>
        <taxon>Eukaryota</taxon>
        <taxon>Metazoa</taxon>
        <taxon>Chordata</taxon>
        <taxon>Craniata</taxon>
        <taxon>Vertebrata</taxon>
        <taxon>Euteleostomi</taxon>
        <taxon>Amphibia</taxon>
        <taxon>Batrachia</taxon>
        <taxon>Caudata</taxon>
        <taxon>Salamandroidea</taxon>
        <taxon>Salamandridae</taxon>
        <taxon>Pleurodelinae</taxon>
        <taxon>Pleurodeles</taxon>
    </lineage>
</organism>
<protein>
    <submittedName>
        <fullName evidence="2">Uncharacterized protein</fullName>
    </submittedName>
</protein>